<name>K0AZF3_GOTA9</name>
<organism evidence="1 2">
    <name type="scientific">Gottschalkia acidurici (strain ATCC 7906 / DSM 604 / BCRC 14475 / CIP 104303 / KCTC 5404 / NCIMB 10678 / 9a)</name>
    <name type="common">Clostridium acidurici</name>
    <dbReference type="NCBI Taxonomy" id="1128398"/>
    <lineage>
        <taxon>Bacteria</taxon>
        <taxon>Bacillati</taxon>
        <taxon>Bacillota</taxon>
        <taxon>Tissierellia</taxon>
        <taxon>Tissierellales</taxon>
        <taxon>Gottschalkiaceae</taxon>
        <taxon>Gottschalkia</taxon>
    </lineage>
</organism>
<dbReference type="KEGG" id="cad:Curi_c16420"/>
<evidence type="ECO:0000313" key="1">
    <source>
        <dbReference type="EMBL" id="AFS78649.1"/>
    </source>
</evidence>
<proteinExistence type="predicted"/>
<dbReference type="HOGENOM" id="CLU_2367814_0_0_9"/>
<keyword evidence="2" id="KW-1185">Reference proteome</keyword>
<dbReference type="Proteomes" id="UP000006094">
    <property type="component" value="Chromosome"/>
</dbReference>
<accession>K0AZF3</accession>
<gene>
    <name evidence="1" type="ordered locus">Curi_c16420</name>
</gene>
<sequence length="95" mass="11364">MIMFKNAEVIKQGTWKYTNSIECKIRIIKWHTLYGSGDYEDLTEIRNDRKVGCYYVLYESVTEKDRFPIIRGGFLSLQEAIENTEDSMIQKIWWD</sequence>
<dbReference type="AlphaFoldDB" id="K0AZF3"/>
<evidence type="ECO:0000313" key="2">
    <source>
        <dbReference type="Proteomes" id="UP000006094"/>
    </source>
</evidence>
<dbReference type="EMBL" id="CP003326">
    <property type="protein sequence ID" value="AFS78649.1"/>
    <property type="molecule type" value="Genomic_DNA"/>
</dbReference>
<protein>
    <submittedName>
        <fullName evidence="1">Uncharacterized protein</fullName>
    </submittedName>
</protein>
<reference evidence="1 2" key="1">
    <citation type="journal article" date="2012" name="PLoS ONE">
        <title>The purine-utilizing bacterium Clostridium acidurici 9a: a genome-guided metabolic reconsideration.</title>
        <authorList>
            <person name="Hartwich K."/>
            <person name="Poehlein A."/>
            <person name="Daniel R."/>
        </authorList>
    </citation>
    <scope>NUCLEOTIDE SEQUENCE [LARGE SCALE GENOMIC DNA]</scope>
    <source>
        <strain evidence="2">ATCC 7906 / DSM 604 / BCRC 14475 / CIP 104303 / KCTC 5404 / NCIMB 10678 / 9a</strain>
    </source>
</reference>